<accession>D1APH3</accession>
<evidence type="ECO:0000256" key="2">
    <source>
        <dbReference type="ARBA" id="ARBA00005722"/>
    </source>
</evidence>
<dbReference type="GO" id="GO:0009279">
    <property type="term" value="C:cell outer membrane"/>
    <property type="evidence" value="ECO:0007669"/>
    <property type="project" value="UniProtKB-SubCell"/>
</dbReference>
<keyword evidence="3 6" id="KW-0732">Signal</keyword>
<gene>
    <name evidence="7" type="ordered locus">Sterm_3166</name>
</gene>
<feature type="signal peptide" evidence="6">
    <location>
        <begin position="1"/>
        <end position="18"/>
    </location>
</feature>
<dbReference type="RefSeq" id="WP_012862589.1">
    <property type="nucleotide sequence ID" value="NC_013517.1"/>
</dbReference>
<comment type="similarity">
    <text evidence="2">Belongs to the MipA/OmpV family.</text>
</comment>
<keyword evidence="4" id="KW-0472">Membrane</keyword>
<dbReference type="PANTHER" id="PTHR38776:SF1">
    <property type="entry name" value="MLTA-INTERACTING PROTEIN-RELATED"/>
    <property type="match status" value="1"/>
</dbReference>
<protein>
    <submittedName>
        <fullName evidence="7">MltA-interacting MipA family protein</fullName>
    </submittedName>
</protein>
<dbReference type="EMBL" id="CP001739">
    <property type="protein sequence ID" value="ACZ10007.1"/>
    <property type="molecule type" value="Genomic_DNA"/>
</dbReference>
<dbReference type="SUPFAM" id="SSF103515">
    <property type="entry name" value="Autotransporter"/>
    <property type="match status" value="1"/>
</dbReference>
<name>D1APH3_SEBTE</name>
<keyword evidence="5" id="KW-0998">Cell outer membrane</keyword>
<dbReference type="HOGENOM" id="CLU_063465_3_0_0"/>
<dbReference type="STRING" id="526218.Sterm_3166"/>
<keyword evidence="8" id="KW-1185">Reference proteome</keyword>
<dbReference type="eggNOG" id="COG3713">
    <property type="taxonomic scope" value="Bacteria"/>
</dbReference>
<dbReference type="InterPro" id="IPR010583">
    <property type="entry name" value="MipA"/>
</dbReference>
<reference evidence="8" key="1">
    <citation type="submission" date="2009-09" db="EMBL/GenBank/DDBJ databases">
        <title>The complete chromosome of Sebaldella termitidis ATCC 33386.</title>
        <authorList>
            <consortium name="US DOE Joint Genome Institute (JGI-PGF)"/>
            <person name="Lucas S."/>
            <person name="Copeland A."/>
            <person name="Lapidus A."/>
            <person name="Glavina del Rio T."/>
            <person name="Dalin E."/>
            <person name="Tice H."/>
            <person name="Bruce D."/>
            <person name="Goodwin L."/>
            <person name="Pitluck S."/>
            <person name="Kyrpides N."/>
            <person name="Mavromatis K."/>
            <person name="Ivanova N."/>
            <person name="Mikhailova N."/>
            <person name="Sims D."/>
            <person name="Meincke L."/>
            <person name="Brettin T."/>
            <person name="Detter J.C."/>
            <person name="Han C."/>
            <person name="Larimer F."/>
            <person name="Land M."/>
            <person name="Hauser L."/>
            <person name="Markowitz V."/>
            <person name="Cheng J.F."/>
            <person name="Hugenholtz P."/>
            <person name="Woyke T."/>
            <person name="Wu D."/>
            <person name="Eisen J.A."/>
        </authorList>
    </citation>
    <scope>NUCLEOTIDE SEQUENCE [LARGE SCALE GENOMIC DNA]</scope>
    <source>
        <strain evidence="8">ATCC 33386 / NCTC 11300</strain>
    </source>
</reference>
<dbReference type="PANTHER" id="PTHR38776">
    <property type="entry name" value="MLTA-INTERACTING PROTEIN-RELATED"/>
    <property type="match status" value="1"/>
</dbReference>
<feature type="chain" id="PRO_5003020936" evidence="6">
    <location>
        <begin position="19"/>
        <end position="257"/>
    </location>
</feature>
<evidence type="ECO:0000256" key="3">
    <source>
        <dbReference type="ARBA" id="ARBA00022729"/>
    </source>
</evidence>
<evidence type="ECO:0000256" key="5">
    <source>
        <dbReference type="ARBA" id="ARBA00023237"/>
    </source>
</evidence>
<dbReference type="Pfam" id="PF06629">
    <property type="entry name" value="MipA"/>
    <property type="match status" value="1"/>
</dbReference>
<proteinExistence type="inferred from homology"/>
<dbReference type="KEGG" id="str:Sterm_3166"/>
<evidence type="ECO:0000313" key="7">
    <source>
        <dbReference type="EMBL" id="ACZ10007.1"/>
    </source>
</evidence>
<reference evidence="7 8" key="2">
    <citation type="journal article" date="2010" name="Stand. Genomic Sci.">
        <title>Complete genome sequence of Sebaldella termitidis type strain (NCTC 11300).</title>
        <authorList>
            <person name="Harmon-Smith M."/>
            <person name="Celia L."/>
            <person name="Chertkov O."/>
            <person name="Lapidus A."/>
            <person name="Copeland A."/>
            <person name="Glavina Del Rio T."/>
            <person name="Nolan M."/>
            <person name="Lucas S."/>
            <person name="Tice H."/>
            <person name="Cheng J.F."/>
            <person name="Han C."/>
            <person name="Detter J.C."/>
            <person name="Bruce D."/>
            <person name="Goodwin L."/>
            <person name="Pitluck S."/>
            <person name="Pati A."/>
            <person name="Liolios K."/>
            <person name="Ivanova N."/>
            <person name="Mavromatis K."/>
            <person name="Mikhailova N."/>
            <person name="Chen A."/>
            <person name="Palaniappan K."/>
            <person name="Land M."/>
            <person name="Hauser L."/>
            <person name="Chang Y.J."/>
            <person name="Jeffries C.D."/>
            <person name="Brettin T."/>
            <person name="Goker M."/>
            <person name="Beck B."/>
            <person name="Bristow J."/>
            <person name="Eisen J.A."/>
            <person name="Markowitz V."/>
            <person name="Hugenholtz P."/>
            <person name="Kyrpides N.C."/>
            <person name="Klenk H.P."/>
            <person name="Chen F."/>
        </authorList>
    </citation>
    <scope>NUCLEOTIDE SEQUENCE [LARGE SCALE GENOMIC DNA]</scope>
    <source>
        <strain evidence="8">ATCC 33386 / NCTC 11300</strain>
    </source>
</reference>
<dbReference type="InterPro" id="IPR036709">
    <property type="entry name" value="Autotransporte_beta_dom_sf"/>
</dbReference>
<comment type="subcellular location">
    <subcellularLocation>
        <location evidence="1">Cell outer membrane</location>
    </subcellularLocation>
</comment>
<evidence type="ECO:0000313" key="8">
    <source>
        <dbReference type="Proteomes" id="UP000000845"/>
    </source>
</evidence>
<sequence>MKKLSVLLALLVSTVSFAEKERENSIDLGLGVFYRNSVYKEKDNDEVLPLPVVGVRYKNFYYEAPVELGYRFYDKENLTFTAYGRYNLYTGYKPKDLENEFKDMDKRKDDFHLGLRGKYNFGPLGTGIIAHVSGDVSDKSDGMLARAEINQPVALGERVTIMPYAAVEYMSENYTDYYFGIKDSEAARGINNGKSYKADDSVNFETGVRGMIKINKSFNVFLTASYTRYGNSIADSPLVKDRDIYTVGTGVSYSFHF</sequence>
<evidence type="ECO:0000256" key="6">
    <source>
        <dbReference type="SAM" id="SignalP"/>
    </source>
</evidence>
<dbReference type="Proteomes" id="UP000000845">
    <property type="component" value="Chromosome"/>
</dbReference>
<dbReference type="AlphaFoldDB" id="D1APH3"/>
<organism evidence="7 8">
    <name type="scientific">Sebaldella termitidis (strain ATCC 33386 / NCTC 11300)</name>
    <dbReference type="NCBI Taxonomy" id="526218"/>
    <lineage>
        <taxon>Bacteria</taxon>
        <taxon>Fusobacteriati</taxon>
        <taxon>Fusobacteriota</taxon>
        <taxon>Fusobacteriia</taxon>
        <taxon>Fusobacteriales</taxon>
        <taxon>Leptotrichiaceae</taxon>
        <taxon>Sebaldella</taxon>
    </lineage>
</organism>
<evidence type="ECO:0000256" key="4">
    <source>
        <dbReference type="ARBA" id="ARBA00023136"/>
    </source>
</evidence>
<evidence type="ECO:0000256" key="1">
    <source>
        <dbReference type="ARBA" id="ARBA00004442"/>
    </source>
</evidence>